<reference evidence="1" key="2">
    <citation type="journal article" date="2021" name="Genome Biol. Evol.">
        <title>Developing a high-quality reference genome for a parasitic bivalve with doubly uniparental inheritance (Bivalvia: Unionida).</title>
        <authorList>
            <person name="Smith C.H."/>
        </authorList>
    </citation>
    <scope>NUCLEOTIDE SEQUENCE</scope>
    <source>
        <strain evidence="1">CHS0354</strain>
        <tissue evidence="1">Mantle</tissue>
    </source>
</reference>
<dbReference type="AlphaFoldDB" id="A0AAE0SD20"/>
<evidence type="ECO:0000313" key="1">
    <source>
        <dbReference type="EMBL" id="KAK3589656.1"/>
    </source>
</evidence>
<dbReference type="EMBL" id="JAEAOA010000943">
    <property type="protein sequence ID" value="KAK3589656.1"/>
    <property type="molecule type" value="Genomic_DNA"/>
</dbReference>
<proteinExistence type="predicted"/>
<protein>
    <submittedName>
        <fullName evidence="1">Uncharacterized protein</fullName>
    </submittedName>
</protein>
<name>A0AAE0SD20_9BIVA</name>
<reference evidence="1" key="1">
    <citation type="journal article" date="2021" name="Genome Biol. Evol.">
        <title>A High-Quality Reference Genome for a Parasitic Bivalve with Doubly Uniparental Inheritance (Bivalvia: Unionida).</title>
        <authorList>
            <person name="Smith C.H."/>
        </authorList>
    </citation>
    <scope>NUCLEOTIDE SEQUENCE</scope>
    <source>
        <strain evidence="1">CHS0354</strain>
    </source>
</reference>
<comment type="caution">
    <text evidence="1">The sequence shown here is derived from an EMBL/GenBank/DDBJ whole genome shotgun (WGS) entry which is preliminary data.</text>
</comment>
<dbReference type="Proteomes" id="UP001195483">
    <property type="component" value="Unassembled WGS sequence"/>
</dbReference>
<keyword evidence="2" id="KW-1185">Reference proteome</keyword>
<organism evidence="1 2">
    <name type="scientific">Potamilus streckersoni</name>
    <dbReference type="NCBI Taxonomy" id="2493646"/>
    <lineage>
        <taxon>Eukaryota</taxon>
        <taxon>Metazoa</taxon>
        <taxon>Spiralia</taxon>
        <taxon>Lophotrochozoa</taxon>
        <taxon>Mollusca</taxon>
        <taxon>Bivalvia</taxon>
        <taxon>Autobranchia</taxon>
        <taxon>Heteroconchia</taxon>
        <taxon>Palaeoheterodonta</taxon>
        <taxon>Unionida</taxon>
        <taxon>Unionoidea</taxon>
        <taxon>Unionidae</taxon>
        <taxon>Ambleminae</taxon>
        <taxon>Lampsilini</taxon>
        <taxon>Potamilus</taxon>
    </lineage>
</organism>
<gene>
    <name evidence="1" type="ORF">CHS0354_015156</name>
</gene>
<sequence>MTLLKENENLKYDDLVSCIELLSIRGVEIDDKILLFRPICPPLSNYHLATVDVIQLLTVM</sequence>
<accession>A0AAE0SD20</accession>
<evidence type="ECO:0000313" key="2">
    <source>
        <dbReference type="Proteomes" id="UP001195483"/>
    </source>
</evidence>
<reference evidence="1" key="3">
    <citation type="submission" date="2023-05" db="EMBL/GenBank/DDBJ databases">
        <authorList>
            <person name="Smith C.H."/>
        </authorList>
    </citation>
    <scope>NUCLEOTIDE SEQUENCE</scope>
    <source>
        <strain evidence="1">CHS0354</strain>
        <tissue evidence="1">Mantle</tissue>
    </source>
</reference>